<dbReference type="CDD" id="cd09618">
    <property type="entry name" value="CBM9_like_2"/>
    <property type="match status" value="1"/>
</dbReference>
<feature type="chain" id="PRO_5046123322" evidence="1">
    <location>
        <begin position="28"/>
        <end position="811"/>
    </location>
</feature>
<evidence type="ECO:0000259" key="2">
    <source>
        <dbReference type="Pfam" id="PF19313"/>
    </source>
</evidence>
<feature type="signal peptide" evidence="1">
    <location>
        <begin position="1"/>
        <end position="27"/>
    </location>
</feature>
<evidence type="ECO:0000313" key="3">
    <source>
        <dbReference type="EMBL" id="MFC1799375.1"/>
    </source>
</evidence>
<dbReference type="SUPFAM" id="SSF49344">
    <property type="entry name" value="CBD9-like"/>
    <property type="match status" value="1"/>
</dbReference>
<proteinExistence type="predicted"/>
<dbReference type="Proteomes" id="UP001594288">
    <property type="component" value="Unassembled WGS sequence"/>
</dbReference>
<dbReference type="InterPro" id="IPR045670">
    <property type="entry name" value="DUF5916"/>
</dbReference>
<reference evidence="3 4" key="1">
    <citation type="submission" date="2024-09" db="EMBL/GenBank/DDBJ databases">
        <authorList>
            <person name="D'Angelo T."/>
        </authorList>
    </citation>
    <scope>NUCLEOTIDE SEQUENCE [LARGE SCALE GENOMIC DNA]</scope>
    <source>
        <strain evidence="3">SAG AM-311-F02</strain>
    </source>
</reference>
<dbReference type="Gene3D" id="2.60.40.1190">
    <property type="match status" value="1"/>
</dbReference>
<accession>A0ABV6YMT1</accession>
<evidence type="ECO:0000256" key="1">
    <source>
        <dbReference type="SAM" id="SignalP"/>
    </source>
</evidence>
<protein>
    <submittedName>
        <fullName evidence="3">DUF5916 domain-containing protein</fullName>
    </submittedName>
</protein>
<dbReference type="Pfam" id="PF19313">
    <property type="entry name" value="DUF5916"/>
    <property type="match status" value="1"/>
</dbReference>
<evidence type="ECO:0000313" key="4">
    <source>
        <dbReference type="Proteomes" id="UP001594288"/>
    </source>
</evidence>
<sequence length="811" mass="92933">MPESRSISAALLALALALFASHSAVQAQEEAHDDTVKAIAAIKCNCGIKIDGIIDEPIWESAPRSGGFVQYQPDHGQPASESTFVRMAYDDEGLFIAMEMHDSEPEKIVNRLTRRDRWVEGDLVNVIVDSYHDHQTAYAFVLYASGTQRDVYYYNDTWSDGDWDAVWEGRSQITDWGWSAELKIPFHCLRFSCEDDPVWGIYFSRNISRKNELDRWLYIPESAPGFVSHFGHLQGLEGLVSPKRLEVRPYAVSYAERMETSLAHPDGRDYSGNAGFDLKYGINSNLTLDATVNPDFGQVEADQAVLNLSAFETWYPEKRPFFLEGSKIFDTYYTLFYSRRIGRPPAIWPDDADEYLERTAATTILAAAKVTGKTPGGTSLGFLGSATQREEARYLDEEGLEHRAVIEPRANYFTGRVKQDVLRNSEVGVMATAVTQKGFDSHYTGGADWNLRFRDGDYKFAGQAVGSQTGDDQQGWAGVLMLEKSGGENWRGSLRSEYRSRDLDLNRMGYLDRPDFKEAFTWVQYRTTETWWKIKKSWHNFNLGYANNLDNVALVRGGNYNNSFELTNYWNVGCGTWQDYDKTYSDYETRGGPPAPIPIGQNWWVWFDSDSRKPLMVSANVGGGDTWDGQYKQFTLWFEVRPRSNIEFNLSPRYRDQWGVSRWLTCLEDEEGNRTDYIFGDQNMERFDVTLRGTVNFTRDLTLQVYAQPYMASVRYSNVKKLVPPDGYEPVDASVYDPAVEQPDYTWSSFNSNVVLRWEYRPGSTLFLVWTQARDETTGMSNFDLDRDWKTLFRSAAVNTFLVKVNYWWTM</sequence>
<keyword evidence="4" id="KW-1185">Reference proteome</keyword>
<comment type="caution">
    <text evidence="3">The sequence shown here is derived from an EMBL/GenBank/DDBJ whole genome shotgun (WGS) entry which is preliminary data.</text>
</comment>
<gene>
    <name evidence="3" type="ORF">ACFL2Z_00475</name>
</gene>
<dbReference type="EMBL" id="JBHPEI010000004">
    <property type="protein sequence ID" value="MFC1799375.1"/>
    <property type="molecule type" value="Genomic_DNA"/>
</dbReference>
<feature type="domain" description="DUF5916" evidence="2">
    <location>
        <begin position="242"/>
        <end position="808"/>
    </location>
</feature>
<keyword evidence="1" id="KW-0732">Signal</keyword>
<organism evidence="3 4">
    <name type="scientific">Eiseniibacteriota bacterium</name>
    <dbReference type="NCBI Taxonomy" id="2212470"/>
    <lineage>
        <taxon>Bacteria</taxon>
        <taxon>Candidatus Eiseniibacteriota</taxon>
    </lineage>
</organism>
<name>A0ABV6YMT1_UNCEI</name>